<organism evidence="3 4">
    <name type="scientific">Candidatus Taylorbacteria bacterium RIFCSPHIGHO2_02_FULL_44_12</name>
    <dbReference type="NCBI Taxonomy" id="1802308"/>
    <lineage>
        <taxon>Bacteria</taxon>
        <taxon>Candidatus Tayloriibacteriota</taxon>
    </lineage>
</organism>
<gene>
    <name evidence="3" type="ORF">A3D50_00235</name>
</gene>
<feature type="domain" description="HTH merR-type" evidence="2">
    <location>
        <begin position="6"/>
        <end position="55"/>
    </location>
</feature>
<dbReference type="Proteomes" id="UP000178413">
    <property type="component" value="Unassembled WGS sequence"/>
</dbReference>
<dbReference type="InterPro" id="IPR000551">
    <property type="entry name" value="MerR-type_HTH_dom"/>
</dbReference>
<dbReference type="SUPFAM" id="SSF46955">
    <property type="entry name" value="Putative DNA-binding domain"/>
    <property type="match status" value="1"/>
</dbReference>
<dbReference type="AlphaFoldDB" id="A0A1G2MJ53"/>
<feature type="compositionally biased region" description="Basic and acidic residues" evidence="1">
    <location>
        <begin position="72"/>
        <end position="84"/>
    </location>
</feature>
<dbReference type="EMBL" id="MHRM01000016">
    <property type="protein sequence ID" value="OHA23897.1"/>
    <property type="molecule type" value="Genomic_DNA"/>
</dbReference>
<dbReference type="Gene3D" id="1.10.1660.10">
    <property type="match status" value="1"/>
</dbReference>
<evidence type="ECO:0000256" key="1">
    <source>
        <dbReference type="SAM" id="MobiDB-lite"/>
    </source>
</evidence>
<evidence type="ECO:0000259" key="2">
    <source>
        <dbReference type="PROSITE" id="PS50937"/>
    </source>
</evidence>
<reference evidence="3 4" key="1">
    <citation type="journal article" date="2016" name="Nat. Commun.">
        <title>Thousands of microbial genomes shed light on interconnected biogeochemical processes in an aquifer system.</title>
        <authorList>
            <person name="Anantharaman K."/>
            <person name="Brown C.T."/>
            <person name="Hug L.A."/>
            <person name="Sharon I."/>
            <person name="Castelle C.J."/>
            <person name="Probst A.J."/>
            <person name="Thomas B.C."/>
            <person name="Singh A."/>
            <person name="Wilkins M.J."/>
            <person name="Karaoz U."/>
            <person name="Brodie E.L."/>
            <person name="Williams K.H."/>
            <person name="Hubbard S.S."/>
            <person name="Banfield J.F."/>
        </authorList>
    </citation>
    <scope>NUCLEOTIDE SEQUENCE [LARGE SCALE GENOMIC DNA]</scope>
</reference>
<name>A0A1G2MJ53_9BACT</name>
<sequence length="84" mass="9850">MTQHQLISIKKAADLLGITPLTLRNWDKNGKLKALRHPINNYRVYKRQDIEKLLEEISNNTKPIKKASPKVKKLDVKHMNEYDN</sequence>
<evidence type="ECO:0000313" key="3">
    <source>
        <dbReference type="EMBL" id="OHA23897.1"/>
    </source>
</evidence>
<dbReference type="InterPro" id="IPR009061">
    <property type="entry name" value="DNA-bd_dom_put_sf"/>
</dbReference>
<dbReference type="Pfam" id="PF00376">
    <property type="entry name" value="MerR"/>
    <property type="match status" value="1"/>
</dbReference>
<accession>A0A1G2MJ53</accession>
<dbReference type="CDD" id="cd04762">
    <property type="entry name" value="HTH_MerR-trunc"/>
    <property type="match status" value="1"/>
</dbReference>
<proteinExistence type="predicted"/>
<evidence type="ECO:0000313" key="4">
    <source>
        <dbReference type="Proteomes" id="UP000178413"/>
    </source>
</evidence>
<dbReference type="GO" id="GO:0006355">
    <property type="term" value="P:regulation of DNA-templated transcription"/>
    <property type="evidence" value="ECO:0007669"/>
    <property type="project" value="InterPro"/>
</dbReference>
<dbReference type="STRING" id="1802308.A3D50_00235"/>
<dbReference type="GO" id="GO:0003677">
    <property type="term" value="F:DNA binding"/>
    <property type="evidence" value="ECO:0007669"/>
    <property type="project" value="InterPro"/>
</dbReference>
<dbReference type="PROSITE" id="PS50937">
    <property type="entry name" value="HTH_MERR_2"/>
    <property type="match status" value="1"/>
</dbReference>
<feature type="region of interest" description="Disordered" evidence="1">
    <location>
        <begin position="65"/>
        <end position="84"/>
    </location>
</feature>
<comment type="caution">
    <text evidence="3">The sequence shown here is derived from an EMBL/GenBank/DDBJ whole genome shotgun (WGS) entry which is preliminary data.</text>
</comment>
<protein>
    <recommendedName>
        <fullName evidence="2">HTH merR-type domain-containing protein</fullName>
    </recommendedName>
</protein>